<sequence length="154" mass="15927">MSSFESGRRVALGAIGAAALAVAAIATPARAAESDTVAAAVEALRSAMVSGNGPALAALVADDLTYGHSNGRLQDKADFLKELDGTNAFKSIDLSKQTVFVDGDVAVVRHVFDAVNNLPGGKTSTAHITVLQVWKKYGANWKLLARQSGPLPPV</sequence>
<dbReference type="RefSeq" id="WP_150040872.1">
    <property type="nucleotide sequence ID" value="NZ_OW485601.1"/>
</dbReference>
<accession>A0A5M6IUU2</accession>
<name>A0A5M6IUU2_9PROT</name>
<dbReference type="OrthoDB" id="5383110at2"/>
<dbReference type="Proteomes" id="UP000325255">
    <property type="component" value="Unassembled WGS sequence"/>
</dbReference>
<evidence type="ECO:0000313" key="4">
    <source>
        <dbReference type="Proteomes" id="UP000325255"/>
    </source>
</evidence>
<dbReference type="Gene3D" id="3.10.450.50">
    <property type="match status" value="1"/>
</dbReference>
<dbReference type="InterPro" id="IPR027843">
    <property type="entry name" value="DUF4440"/>
</dbReference>
<proteinExistence type="predicted"/>
<reference evidence="3 4" key="1">
    <citation type="submission" date="2019-09" db="EMBL/GenBank/DDBJ databases">
        <title>Genome sequence of Rhodovastum atsumiense, a diverse member of the Acetobacteraceae family of non-sulfur purple photosynthetic bacteria.</title>
        <authorList>
            <person name="Meyer T."/>
            <person name="Kyndt J."/>
        </authorList>
    </citation>
    <scope>NUCLEOTIDE SEQUENCE [LARGE SCALE GENOMIC DNA]</scope>
    <source>
        <strain evidence="3 4">DSM 21279</strain>
    </source>
</reference>
<dbReference type="EMBL" id="VWPK01000015">
    <property type="protein sequence ID" value="KAA5612056.1"/>
    <property type="molecule type" value="Genomic_DNA"/>
</dbReference>
<evidence type="ECO:0000256" key="1">
    <source>
        <dbReference type="SAM" id="SignalP"/>
    </source>
</evidence>
<keyword evidence="1" id="KW-0732">Signal</keyword>
<dbReference type="InterPro" id="IPR032710">
    <property type="entry name" value="NTF2-like_dom_sf"/>
</dbReference>
<dbReference type="PROSITE" id="PS51318">
    <property type="entry name" value="TAT"/>
    <property type="match status" value="1"/>
</dbReference>
<dbReference type="AlphaFoldDB" id="A0A5M6IUU2"/>
<feature type="domain" description="DUF4440" evidence="2">
    <location>
        <begin position="37"/>
        <end position="143"/>
    </location>
</feature>
<dbReference type="Pfam" id="PF14534">
    <property type="entry name" value="DUF4440"/>
    <property type="match status" value="1"/>
</dbReference>
<protein>
    <submittedName>
        <fullName evidence="3">Nuclear transport factor 2 family protein</fullName>
    </submittedName>
</protein>
<feature type="signal peptide" evidence="1">
    <location>
        <begin position="1"/>
        <end position="31"/>
    </location>
</feature>
<feature type="chain" id="PRO_5024290921" evidence="1">
    <location>
        <begin position="32"/>
        <end position="154"/>
    </location>
</feature>
<gene>
    <name evidence="3" type="ORF">F1189_11400</name>
</gene>
<comment type="caution">
    <text evidence="3">The sequence shown here is derived from an EMBL/GenBank/DDBJ whole genome shotgun (WGS) entry which is preliminary data.</text>
</comment>
<keyword evidence="4" id="KW-1185">Reference proteome</keyword>
<organism evidence="3 4">
    <name type="scientific">Rhodovastum atsumiense</name>
    <dbReference type="NCBI Taxonomy" id="504468"/>
    <lineage>
        <taxon>Bacteria</taxon>
        <taxon>Pseudomonadati</taxon>
        <taxon>Pseudomonadota</taxon>
        <taxon>Alphaproteobacteria</taxon>
        <taxon>Acetobacterales</taxon>
        <taxon>Acetobacteraceae</taxon>
        <taxon>Rhodovastum</taxon>
    </lineage>
</organism>
<dbReference type="InterPro" id="IPR006311">
    <property type="entry name" value="TAT_signal"/>
</dbReference>
<evidence type="ECO:0000259" key="2">
    <source>
        <dbReference type="Pfam" id="PF14534"/>
    </source>
</evidence>
<dbReference type="SUPFAM" id="SSF54427">
    <property type="entry name" value="NTF2-like"/>
    <property type="match status" value="1"/>
</dbReference>
<evidence type="ECO:0000313" key="3">
    <source>
        <dbReference type="EMBL" id="KAA5612056.1"/>
    </source>
</evidence>